<proteinExistence type="predicted"/>
<dbReference type="AlphaFoldDB" id="A0A2U1UUD8"/>
<evidence type="ECO:0000313" key="2">
    <source>
        <dbReference type="Proteomes" id="UP000295985"/>
    </source>
</evidence>
<dbReference type="EMBL" id="QDKK01000004">
    <property type="protein sequence ID" value="PWC25285.1"/>
    <property type="molecule type" value="Genomic_DNA"/>
</dbReference>
<gene>
    <name evidence="1" type="ORF">DDT54_05145</name>
</gene>
<organism evidence="1 2">
    <name type="scientific">Brenneria nigrifluens DSM 30175 = ATCC 13028</name>
    <dbReference type="NCBI Taxonomy" id="1121120"/>
    <lineage>
        <taxon>Bacteria</taxon>
        <taxon>Pseudomonadati</taxon>
        <taxon>Pseudomonadota</taxon>
        <taxon>Gammaproteobacteria</taxon>
        <taxon>Enterobacterales</taxon>
        <taxon>Pectobacteriaceae</taxon>
        <taxon>Brenneria</taxon>
    </lineage>
</organism>
<name>A0A2U1UUD8_9GAMM</name>
<evidence type="ECO:0000313" key="1">
    <source>
        <dbReference type="EMBL" id="PWC25285.1"/>
    </source>
</evidence>
<sequence length="62" mass="6862">MHGGLLELLIDVIPYITALLQGNCGIKIVRFHACRALIIRAAYFLPDKPAPLTVKPVFYAII</sequence>
<reference evidence="1 2" key="1">
    <citation type="submission" date="2018-04" db="EMBL/GenBank/DDBJ databases">
        <title>Brenneria corticis sp.nov.</title>
        <authorList>
            <person name="Li Y."/>
        </authorList>
    </citation>
    <scope>NUCLEOTIDE SEQUENCE [LARGE SCALE GENOMIC DNA]</scope>
    <source>
        <strain evidence="1 2">LMG 2694</strain>
    </source>
</reference>
<dbReference type="Proteomes" id="UP000295985">
    <property type="component" value="Unassembled WGS sequence"/>
</dbReference>
<protein>
    <submittedName>
        <fullName evidence="1">Uncharacterized protein</fullName>
    </submittedName>
</protein>
<accession>A0A2U1UUD8</accession>
<comment type="caution">
    <text evidence="1">The sequence shown here is derived from an EMBL/GenBank/DDBJ whole genome shotgun (WGS) entry which is preliminary data.</text>
</comment>